<reference evidence="8" key="1">
    <citation type="submission" date="2017-02" db="EMBL/GenBank/DDBJ databases">
        <title>Delving into the versatile metabolic prowess of the omnipresent phylum Bacteroidetes.</title>
        <authorList>
            <person name="Nobu M.K."/>
            <person name="Mei R."/>
            <person name="Narihiro T."/>
            <person name="Kuroda K."/>
            <person name="Liu W.-T."/>
        </authorList>
    </citation>
    <scope>NUCLEOTIDE SEQUENCE</scope>
    <source>
        <strain evidence="8">ADurb.Bin417</strain>
    </source>
</reference>
<evidence type="ECO:0000256" key="2">
    <source>
        <dbReference type="ARBA" id="ARBA00022605"/>
    </source>
</evidence>
<keyword evidence="5" id="KW-0963">Cytoplasm</keyword>
<dbReference type="InterPro" id="IPR036291">
    <property type="entry name" value="NAD(P)-bd_dom_sf"/>
</dbReference>
<dbReference type="AlphaFoldDB" id="A0A1V5MH27"/>
<gene>
    <name evidence="5 8" type="primary">argC</name>
    <name evidence="8" type="ORF">BWY73_00751</name>
</gene>
<dbReference type="Gene3D" id="3.40.50.720">
    <property type="entry name" value="NAD(P)-binding Rossmann-like Domain"/>
    <property type="match status" value="1"/>
</dbReference>
<comment type="caution">
    <text evidence="8">The sequence shown here is derived from an EMBL/GenBank/DDBJ whole genome shotgun (WGS) entry which is preliminary data.</text>
</comment>
<comment type="function">
    <text evidence="5">Catalyzes the NADPH-dependent reduction of N-acetyl-5-glutamyl phosphate to yield N-acetyl-L-glutamate 5-semialdehyde.</text>
</comment>
<dbReference type="EMBL" id="MWAK01000087">
    <property type="protein sequence ID" value="OPZ92548.1"/>
    <property type="molecule type" value="Genomic_DNA"/>
</dbReference>
<dbReference type="InterPro" id="IPR000706">
    <property type="entry name" value="AGPR_type-1"/>
</dbReference>
<dbReference type="GO" id="GO:0070401">
    <property type="term" value="F:NADP+ binding"/>
    <property type="evidence" value="ECO:0007669"/>
    <property type="project" value="InterPro"/>
</dbReference>
<comment type="catalytic activity">
    <reaction evidence="5">
        <text>N-acetyl-L-glutamate 5-semialdehyde + phosphate + NADP(+) = N-acetyl-L-glutamyl 5-phosphate + NADPH + H(+)</text>
        <dbReference type="Rhea" id="RHEA:21588"/>
        <dbReference type="ChEBI" id="CHEBI:15378"/>
        <dbReference type="ChEBI" id="CHEBI:29123"/>
        <dbReference type="ChEBI" id="CHEBI:43474"/>
        <dbReference type="ChEBI" id="CHEBI:57783"/>
        <dbReference type="ChEBI" id="CHEBI:57936"/>
        <dbReference type="ChEBI" id="CHEBI:58349"/>
        <dbReference type="EC" id="1.2.1.38"/>
    </reaction>
</comment>
<dbReference type="SUPFAM" id="SSF51735">
    <property type="entry name" value="NAD(P)-binding Rossmann-fold domains"/>
    <property type="match status" value="1"/>
</dbReference>
<keyword evidence="3 5" id="KW-0521">NADP</keyword>
<evidence type="ECO:0000259" key="7">
    <source>
        <dbReference type="SMART" id="SM00859"/>
    </source>
</evidence>
<organism evidence="8">
    <name type="scientific">candidate division TA06 bacterium ADurb.Bin417</name>
    <dbReference type="NCBI Taxonomy" id="1852828"/>
    <lineage>
        <taxon>Bacteria</taxon>
        <taxon>Bacteria division TA06</taxon>
    </lineage>
</organism>
<dbReference type="Pfam" id="PF22698">
    <property type="entry name" value="Semialdhyde_dhC_1"/>
    <property type="match status" value="1"/>
</dbReference>
<evidence type="ECO:0000256" key="1">
    <source>
        <dbReference type="ARBA" id="ARBA00022571"/>
    </source>
</evidence>
<dbReference type="EC" id="1.2.1.38" evidence="5"/>
<feature type="active site" evidence="5 6">
    <location>
        <position position="151"/>
    </location>
</feature>
<dbReference type="PANTHER" id="PTHR32338:SF10">
    <property type="entry name" value="N-ACETYL-GAMMA-GLUTAMYL-PHOSPHATE REDUCTASE, CHLOROPLASTIC-RELATED"/>
    <property type="match status" value="1"/>
</dbReference>
<keyword evidence="2 5" id="KW-0028">Amino-acid biosynthesis</keyword>
<evidence type="ECO:0000256" key="5">
    <source>
        <dbReference type="HAMAP-Rule" id="MF_00150"/>
    </source>
</evidence>
<keyword evidence="1 5" id="KW-0055">Arginine biosynthesis</keyword>
<comment type="similarity">
    <text evidence="5">Belongs to the NAGSA dehydrogenase family. Type 1 subfamily.</text>
</comment>
<evidence type="ECO:0000256" key="6">
    <source>
        <dbReference type="PROSITE-ProRule" id="PRU10010"/>
    </source>
</evidence>
<dbReference type="NCBIfam" id="TIGR01850">
    <property type="entry name" value="argC"/>
    <property type="match status" value="1"/>
</dbReference>
<dbReference type="CDD" id="cd23934">
    <property type="entry name" value="AGPR_1_C"/>
    <property type="match status" value="1"/>
</dbReference>
<dbReference type="GO" id="GO:0051287">
    <property type="term" value="F:NAD binding"/>
    <property type="evidence" value="ECO:0007669"/>
    <property type="project" value="InterPro"/>
</dbReference>
<dbReference type="Pfam" id="PF01118">
    <property type="entry name" value="Semialdhyde_dh"/>
    <property type="match status" value="1"/>
</dbReference>
<dbReference type="SMART" id="SM00859">
    <property type="entry name" value="Semialdhyde_dh"/>
    <property type="match status" value="1"/>
</dbReference>
<evidence type="ECO:0000256" key="3">
    <source>
        <dbReference type="ARBA" id="ARBA00022857"/>
    </source>
</evidence>
<dbReference type="GO" id="GO:0006526">
    <property type="term" value="P:L-arginine biosynthetic process"/>
    <property type="evidence" value="ECO:0007669"/>
    <property type="project" value="UniProtKB-UniRule"/>
</dbReference>
<protein>
    <recommendedName>
        <fullName evidence="5">N-acetyl-gamma-glutamyl-phosphate reductase</fullName>
        <shortName evidence="5">AGPR</shortName>
        <ecNumber evidence="5">1.2.1.38</ecNumber>
    </recommendedName>
    <alternativeName>
        <fullName evidence="5">N-acetyl-glutamate semialdehyde dehydrogenase</fullName>
        <shortName evidence="5">NAGSA dehydrogenase</shortName>
    </alternativeName>
</protein>
<feature type="domain" description="Semialdehyde dehydrogenase NAD-binding" evidence="7">
    <location>
        <begin position="5"/>
        <end position="143"/>
    </location>
</feature>
<dbReference type="Gene3D" id="3.30.360.10">
    <property type="entry name" value="Dihydrodipicolinate Reductase, domain 2"/>
    <property type="match status" value="1"/>
</dbReference>
<dbReference type="GO" id="GO:0003942">
    <property type="term" value="F:N-acetyl-gamma-glutamyl-phosphate reductase activity"/>
    <property type="evidence" value="ECO:0007669"/>
    <property type="project" value="UniProtKB-UniRule"/>
</dbReference>
<dbReference type="InterPro" id="IPR058924">
    <property type="entry name" value="AGPR_dimerisation_dom"/>
</dbReference>
<sequence length="338" mass="36667">MKKVRAGIVGGAGYTGGELLRWLLRHPSLEVTLVTSESQAGEPYAAAHPGLPGYEGRRFQAYDPERLARECDFVFLAKPQPNSFAQVRALFGRVRLIDLSGDFRLGSPEKFERWYHEKHGAPEFLKEAVYGLPEFLAPELRAARLVANPGCYATGVLLALLPLLKAGLVEPEALVSAVSGFSGAGRTPSSTTTAYSVVDNLRPYKVVNHPHQGEILEVLSRLTGHPLDLEFIPQVAGFERGILEVIFCRFQPDLEPASTADVLEKAYRSAPFVRVHPAGRLPELKGVVNTNFCDLGWQPLKGGRLLLVAALDNLVKGAAGQAIQNLNLMAGLPETAGL</sequence>
<dbReference type="HAMAP" id="MF_00150">
    <property type="entry name" value="ArgC_type1"/>
    <property type="match status" value="1"/>
</dbReference>
<dbReference type="InterPro" id="IPR023013">
    <property type="entry name" value="AGPR_AS"/>
</dbReference>
<dbReference type="PROSITE" id="PS01224">
    <property type="entry name" value="ARGC"/>
    <property type="match status" value="1"/>
</dbReference>
<dbReference type="InterPro" id="IPR000534">
    <property type="entry name" value="Semialdehyde_DH_NAD-bd"/>
</dbReference>
<evidence type="ECO:0000256" key="4">
    <source>
        <dbReference type="ARBA" id="ARBA00023002"/>
    </source>
</evidence>
<evidence type="ECO:0000313" key="8">
    <source>
        <dbReference type="EMBL" id="OPZ92548.1"/>
    </source>
</evidence>
<keyword evidence="4 5" id="KW-0560">Oxidoreductase</keyword>
<dbReference type="UniPathway" id="UPA00068">
    <property type="reaction ID" value="UER00108"/>
</dbReference>
<dbReference type="PANTHER" id="PTHR32338">
    <property type="entry name" value="N-ACETYL-GAMMA-GLUTAMYL-PHOSPHATE REDUCTASE, CHLOROPLASTIC-RELATED-RELATED"/>
    <property type="match status" value="1"/>
</dbReference>
<name>A0A1V5MH27_UNCT6</name>
<dbReference type="GO" id="GO:0005737">
    <property type="term" value="C:cytoplasm"/>
    <property type="evidence" value="ECO:0007669"/>
    <property type="project" value="UniProtKB-SubCell"/>
</dbReference>
<comment type="subcellular location">
    <subcellularLocation>
        <location evidence="5">Cytoplasm</location>
    </subcellularLocation>
</comment>
<dbReference type="InterPro" id="IPR050085">
    <property type="entry name" value="AGPR"/>
</dbReference>
<proteinExistence type="inferred from homology"/>
<dbReference type="Proteomes" id="UP000485484">
    <property type="component" value="Unassembled WGS sequence"/>
</dbReference>
<comment type="pathway">
    <text evidence="5">Amino-acid biosynthesis; L-arginine biosynthesis; N(2)-acetyl-L-ornithine from L-glutamate: step 3/4.</text>
</comment>
<dbReference type="SUPFAM" id="SSF55347">
    <property type="entry name" value="Glyceraldehyde-3-phosphate dehydrogenase-like, C-terminal domain"/>
    <property type="match status" value="1"/>
</dbReference>
<dbReference type="CDD" id="cd17895">
    <property type="entry name" value="AGPR_1_N"/>
    <property type="match status" value="1"/>
</dbReference>
<accession>A0A1V5MH27</accession>